<comment type="similarity">
    <text evidence="1">Belongs to the phosphate/phosphite/phosphonate binding protein family.</text>
</comment>
<dbReference type="SUPFAM" id="SSF53850">
    <property type="entry name" value="Periplasmic binding protein-like II"/>
    <property type="match status" value="1"/>
</dbReference>
<evidence type="ECO:0000256" key="5">
    <source>
        <dbReference type="SAM" id="SignalP"/>
    </source>
</evidence>
<feature type="signal peptide" evidence="5">
    <location>
        <begin position="1"/>
        <end position="22"/>
    </location>
</feature>
<gene>
    <name evidence="7" type="primary">phnD</name>
    <name evidence="7" type="ORF">NK662_02245</name>
</gene>
<dbReference type="AlphaFoldDB" id="A0AA41X6U0"/>
<dbReference type="InterPro" id="IPR001638">
    <property type="entry name" value="Solute-binding_3/MltF_N"/>
</dbReference>
<reference evidence="7" key="1">
    <citation type="submission" date="2022-07" db="EMBL/GenBank/DDBJ databases">
        <authorList>
            <person name="Li W.-J."/>
            <person name="Deng Q.-Q."/>
        </authorList>
    </citation>
    <scope>NUCLEOTIDE SEQUENCE</scope>
    <source>
        <strain evidence="7">SYSU M60031</strain>
    </source>
</reference>
<sequence length="297" mass="32497">MKKWVSFLSLLFLLFAAAGCGAKDETKTEKQGATGKTITLGVIPAEAKISQAAKDKLAAALSEKLGSKVEVKDYPDYNGVVEALNYSKLDIAFLGPFTYVKAHHKSGAEAVVAKTAKGKPYYYSYIIVPKDSAYNSIEDLEKNAGSIRFAFGDPNSTSGSLIPSINLKKRGLFEDKDHSKFKSVTYTGSHDVTAKAVAAKQVDAGAIDSAYFEKLIETNVIKKDDYKIIWQSEQLFQYPFAVRKGFPENLRAKLQDAFLGIKDKEILDAFAADGFVKASDKDYEVIKEAAEKAGKLE</sequence>
<evidence type="ECO:0000256" key="2">
    <source>
        <dbReference type="ARBA" id="ARBA00022729"/>
    </source>
</evidence>
<dbReference type="PANTHER" id="PTHR35841:SF1">
    <property type="entry name" value="PHOSPHONATES-BINDING PERIPLASMIC PROTEIN"/>
    <property type="match status" value="1"/>
</dbReference>
<dbReference type="Proteomes" id="UP001156102">
    <property type="component" value="Unassembled WGS sequence"/>
</dbReference>
<name>A0AA41X6U0_9BACI</name>
<evidence type="ECO:0000259" key="6">
    <source>
        <dbReference type="SMART" id="SM00062"/>
    </source>
</evidence>
<proteinExistence type="inferred from homology"/>
<dbReference type="SMART" id="SM00062">
    <property type="entry name" value="PBPb"/>
    <property type="match status" value="1"/>
</dbReference>
<dbReference type="RefSeq" id="WP_254756912.1">
    <property type="nucleotide sequence ID" value="NZ_JANCLT010000001.1"/>
</dbReference>
<dbReference type="EMBL" id="JANCLT010000001">
    <property type="protein sequence ID" value="MCP8967358.1"/>
    <property type="molecule type" value="Genomic_DNA"/>
</dbReference>
<evidence type="ECO:0000313" key="7">
    <source>
        <dbReference type="EMBL" id="MCP8967358.1"/>
    </source>
</evidence>
<dbReference type="PROSITE" id="PS51257">
    <property type="entry name" value="PROKAR_LIPOPROTEIN"/>
    <property type="match status" value="1"/>
</dbReference>
<evidence type="ECO:0000256" key="1">
    <source>
        <dbReference type="ARBA" id="ARBA00007162"/>
    </source>
</evidence>
<dbReference type="GO" id="GO:0055085">
    <property type="term" value="P:transmembrane transport"/>
    <property type="evidence" value="ECO:0007669"/>
    <property type="project" value="InterPro"/>
</dbReference>
<accession>A0AA41X6U0</accession>
<dbReference type="PANTHER" id="PTHR35841">
    <property type="entry name" value="PHOSPHONATES-BINDING PERIPLASMIC PROTEIN"/>
    <property type="match status" value="1"/>
</dbReference>
<keyword evidence="8" id="KW-1185">Reference proteome</keyword>
<dbReference type="Gene3D" id="3.40.190.10">
    <property type="entry name" value="Periplasmic binding protein-like II"/>
    <property type="match status" value="2"/>
</dbReference>
<dbReference type="InterPro" id="IPR005770">
    <property type="entry name" value="PhnD"/>
</dbReference>
<keyword evidence="2 5" id="KW-0732">Signal</keyword>
<evidence type="ECO:0000256" key="4">
    <source>
        <dbReference type="ARBA" id="ARBA00023288"/>
    </source>
</evidence>
<comment type="caution">
    <text evidence="7">The sequence shown here is derived from an EMBL/GenBank/DDBJ whole genome shotgun (WGS) entry which is preliminary data.</text>
</comment>
<dbReference type="GO" id="GO:0043190">
    <property type="term" value="C:ATP-binding cassette (ABC) transporter complex"/>
    <property type="evidence" value="ECO:0007669"/>
    <property type="project" value="InterPro"/>
</dbReference>
<protein>
    <submittedName>
        <fullName evidence="7">Phosphate/phosphite/phosphonate ABC transporter substrate-binding protein</fullName>
    </submittedName>
</protein>
<feature type="domain" description="Solute-binding protein family 3/N-terminal" evidence="6">
    <location>
        <begin position="37"/>
        <end position="274"/>
    </location>
</feature>
<keyword evidence="4" id="KW-0449">Lipoprotein</keyword>
<evidence type="ECO:0000256" key="3">
    <source>
        <dbReference type="ARBA" id="ARBA00023139"/>
    </source>
</evidence>
<evidence type="ECO:0000313" key="8">
    <source>
        <dbReference type="Proteomes" id="UP001156102"/>
    </source>
</evidence>
<organism evidence="7 8">
    <name type="scientific">Ectobacillus ponti</name>
    <dbReference type="NCBI Taxonomy" id="2961894"/>
    <lineage>
        <taxon>Bacteria</taxon>
        <taxon>Bacillati</taxon>
        <taxon>Bacillota</taxon>
        <taxon>Bacilli</taxon>
        <taxon>Bacillales</taxon>
        <taxon>Bacillaceae</taxon>
        <taxon>Ectobacillus</taxon>
    </lineage>
</organism>
<keyword evidence="3" id="KW-0564">Palmitate</keyword>
<dbReference type="NCBIfam" id="TIGR01098">
    <property type="entry name" value="3A0109s03R"/>
    <property type="match status" value="1"/>
</dbReference>
<dbReference type="Pfam" id="PF12974">
    <property type="entry name" value="Phosphonate-bd"/>
    <property type="match status" value="1"/>
</dbReference>
<feature type="chain" id="PRO_5041428878" evidence="5">
    <location>
        <begin position="23"/>
        <end position="297"/>
    </location>
</feature>